<dbReference type="EMBL" id="VSSQ01011147">
    <property type="protein sequence ID" value="MPM46115.1"/>
    <property type="molecule type" value="Genomic_DNA"/>
</dbReference>
<keyword evidence="1" id="KW-0472">Membrane</keyword>
<protein>
    <submittedName>
        <fullName evidence="2">Uncharacterized protein</fullName>
    </submittedName>
</protein>
<sequence>MICILIIEAWLHCVVHVFLSHVVNLVLYLLVRPFRMLFTIEAREEMLLHLILINRSLKIHLETKNISVGYCLTYRIGMEQLPKNVFGSETLSRFVKGWRTSVAYPRSVLESLLDSTERVTAC</sequence>
<keyword evidence="1" id="KW-0812">Transmembrane</keyword>
<evidence type="ECO:0000256" key="1">
    <source>
        <dbReference type="SAM" id="Phobius"/>
    </source>
</evidence>
<proteinExistence type="predicted"/>
<keyword evidence="1" id="KW-1133">Transmembrane helix</keyword>
<reference evidence="2" key="1">
    <citation type="submission" date="2019-08" db="EMBL/GenBank/DDBJ databases">
        <authorList>
            <person name="Kucharzyk K."/>
            <person name="Murdoch R.W."/>
            <person name="Higgins S."/>
            <person name="Loffler F."/>
        </authorList>
    </citation>
    <scope>NUCLEOTIDE SEQUENCE</scope>
</reference>
<organism evidence="2">
    <name type="scientific">bioreactor metagenome</name>
    <dbReference type="NCBI Taxonomy" id="1076179"/>
    <lineage>
        <taxon>unclassified sequences</taxon>
        <taxon>metagenomes</taxon>
        <taxon>ecological metagenomes</taxon>
    </lineage>
</organism>
<comment type="caution">
    <text evidence="2">The sequence shown here is derived from an EMBL/GenBank/DDBJ whole genome shotgun (WGS) entry which is preliminary data.</text>
</comment>
<evidence type="ECO:0000313" key="2">
    <source>
        <dbReference type="EMBL" id="MPM46115.1"/>
    </source>
</evidence>
<name>A0A644ZYT4_9ZZZZ</name>
<gene>
    <name evidence="2" type="ORF">SDC9_92813</name>
</gene>
<accession>A0A644ZYT4</accession>
<feature type="transmembrane region" description="Helical" evidence="1">
    <location>
        <begin position="6"/>
        <end position="31"/>
    </location>
</feature>
<dbReference type="AlphaFoldDB" id="A0A644ZYT4"/>